<evidence type="ECO:0000313" key="7">
    <source>
        <dbReference type="Proteomes" id="UP000244223"/>
    </source>
</evidence>
<evidence type="ECO:0000256" key="4">
    <source>
        <dbReference type="PROSITE-ProRule" id="PRU01161"/>
    </source>
</evidence>
<dbReference type="Pfam" id="PF01734">
    <property type="entry name" value="Patatin"/>
    <property type="match status" value="1"/>
</dbReference>
<feature type="domain" description="PNPLA" evidence="5">
    <location>
        <begin position="11"/>
        <end position="224"/>
    </location>
</feature>
<dbReference type="Proteomes" id="UP000244223">
    <property type="component" value="Unassembled WGS sequence"/>
</dbReference>
<name>A0A2T5IZD6_9GAMM</name>
<dbReference type="GO" id="GO:0016042">
    <property type="term" value="P:lipid catabolic process"/>
    <property type="evidence" value="ECO:0007669"/>
    <property type="project" value="UniProtKB-UniRule"/>
</dbReference>
<evidence type="ECO:0000256" key="3">
    <source>
        <dbReference type="ARBA" id="ARBA00023098"/>
    </source>
</evidence>
<feature type="active site" description="Proton acceptor" evidence="4">
    <location>
        <position position="211"/>
    </location>
</feature>
<dbReference type="EMBL" id="QAON01000007">
    <property type="protein sequence ID" value="PTQ89321.1"/>
    <property type="molecule type" value="Genomic_DNA"/>
</dbReference>
<evidence type="ECO:0000313" key="6">
    <source>
        <dbReference type="EMBL" id="PTQ89321.1"/>
    </source>
</evidence>
<feature type="short sequence motif" description="DGA/G" evidence="4">
    <location>
        <begin position="211"/>
        <end position="213"/>
    </location>
</feature>
<sequence length="394" mass="42953">MYHLPTQKIGLILSGGGARAAYQVGVLKAISELIATPCSNPFAIICGTSAGGLNAAGVATHADCLSEAVIQLEQVWANFHTSQVYRTDWAGVLSCAAKFLWTMAFGRLHNDRPVSLLDNRPLAALLKQELPLARLSHVIEAGYLDALCITASGYSSGESVSFFQGKSGIEGWKRARRVGLRTQITIDHLMASAAIPLLFPAIHINREYFGDGALRQLAPISPALHLGAEKVLVIGVSSDNDKAPREKTEGYPSIAQVVSNILNSSFIDSLEGDIERLTRINRTISHIPEEIRQKNISLRHVDVLVISPASKTLDQLAMKHAMDLPRSIRSFVYGSGATKRGGAGVLSYLLFEAAYCQELIHLGYRDAMARKSELENFLHIRPNHLNNVIELRKA</sequence>
<feature type="active site" description="Nucleophile" evidence="4">
    <location>
        <position position="49"/>
    </location>
</feature>
<comment type="caution">
    <text evidence="4">Lacks conserved residue(s) required for the propagation of feature annotation.</text>
</comment>
<evidence type="ECO:0000256" key="2">
    <source>
        <dbReference type="ARBA" id="ARBA00022963"/>
    </source>
</evidence>
<dbReference type="OrthoDB" id="9770965at2"/>
<accession>A0A2T5IZD6</accession>
<dbReference type="PROSITE" id="PS51635">
    <property type="entry name" value="PNPLA"/>
    <property type="match status" value="1"/>
</dbReference>
<gene>
    <name evidence="6" type="ORF">C8N29_10754</name>
</gene>
<dbReference type="InterPro" id="IPR016035">
    <property type="entry name" value="Acyl_Trfase/lysoPLipase"/>
</dbReference>
<evidence type="ECO:0000259" key="5">
    <source>
        <dbReference type="PROSITE" id="PS51635"/>
    </source>
</evidence>
<keyword evidence="1 4" id="KW-0378">Hydrolase</keyword>
<dbReference type="InterPro" id="IPR002641">
    <property type="entry name" value="PNPLA_dom"/>
</dbReference>
<keyword evidence="3 4" id="KW-0443">Lipid metabolism</keyword>
<evidence type="ECO:0000256" key="1">
    <source>
        <dbReference type="ARBA" id="ARBA00022801"/>
    </source>
</evidence>
<keyword evidence="7" id="KW-1185">Reference proteome</keyword>
<feature type="short sequence motif" description="GXSXG" evidence="4">
    <location>
        <begin position="47"/>
        <end position="51"/>
    </location>
</feature>
<organism evidence="6 7">
    <name type="scientific">Agitococcus lubricus</name>
    <dbReference type="NCBI Taxonomy" id="1077255"/>
    <lineage>
        <taxon>Bacteria</taxon>
        <taxon>Pseudomonadati</taxon>
        <taxon>Pseudomonadota</taxon>
        <taxon>Gammaproteobacteria</taxon>
        <taxon>Moraxellales</taxon>
        <taxon>Moraxellaceae</taxon>
        <taxon>Agitococcus</taxon>
    </lineage>
</organism>
<dbReference type="Gene3D" id="3.40.1090.10">
    <property type="entry name" value="Cytosolic phospholipase A2 catalytic domain"/>
    <property type="match status" value="1"/>
</dbReference>
<proteinExistence type="predicted"/>
<dbReference type="InterPro" id="IPR050301">
    <property type="entry name" value="NTE"/>
</dbReference>
<reference evidence="6 7" key="1">
    <citation type="submission" date="2018-04" db="EMBL/GenBank/DDBJ databases">
        <title>Genomic Encyclopedia of Archaeal and Bacterial Type Strains, Phase II (KMG-II): from individual species to whole genera.</title>
        <authorList>
            <person name="Goeker M."/>
        </authorList>
    </citation>
    <scope>NUCLEOTIDE SEQUENCE [LARGE SCALE GENOMIC DNA]</scope>
    <source>
        <strain evidence="6 7">DSM 5822</strain>
    </source>
</reference>
<dbReference type="RefSeq" id="WP_107865652.1">
    <property type="nucleotide sequence ID" value="NZ_QAON01000007.1"/>
</dbReference>
<dbReference type="GO" id="GO:0016787">
    <property type="term" value="F:hydrolase activity"/>
    <property type="evidence" value="ECO:0007669"/>
    <property type="project" value="UniProtKB-UniRule"/>
</dbReference>
<dbReference type="PANTHER" id="PTHR14226">
    <property type="entry name" value="NEUROPATHY TARGET ESTERASE/SWISS CHEESE D.MELANOGASTER"/>
    <property type="match status" value="1"/>
</dbReference>
<keyword evidence="2 4" id="KW-0442">Lipid degradation</keyword>
<comment type="caution">
    <text evidence="6">The sequence shown here is derived from an EMBL/GenBank/DDBJ whole genome shotgun (WGS) entry which is preliminary data.</text>
</comment>
<dbReference type="SUPFAM" id="SSF52151">
    <property type="entry name" value="FabD/lysophospholipase-like"/>
    <property type="match status" value="1"/>
</dbReference>
<dbReference type="AlphaFoldDB" id="A0A2T5IZD6"/>
<protein>
    <submittedName>
        <fullName evidence="6">NTE family protein</fullName>
    </submittedName>
</protein>
<dbReference type="PANTHER" id="PTHR14226:SF57">
    <property type="entry name" value="BLR7027 PROTEIN"/>
    <property type="match status" value="1"/>
</dbReference>